<proteinExistence type="predicted"/>
<feature type="compositionally biased region" description="Basic and acidic residues" evidence="1">
    <location>
        <begin position="9"/>
        <end position="21"/>
    </location>
</feature>
<dbReference type="AlphaFoldDB" id="A0A8T0KZ47"/>
<name>A0A8T0KZ47_PHAAN</name>
<comment type="caution">
    <text evidence="2">The sequence shown here is derived from an EMBL/GenBank/DDBJ whole genome shotgun (WGS) entry which is preliminary data.</text>
</comment>
<accession>A0A8T0KZ47</accession>
<sequence>MKPNGYGERNMKKNQTDMEKRMVEDNKEYHVAEHGKHSLCNKSATGSYFMCQFIISRKYQKNVNNGIVEVLGGEEWKPAKLEAQLA</sequence>
<evidence type="ECO:0000256" key="1">
    <source>
        <dbReference type="SAM" id="MobiDB-lite"/>
    </source>
</evidence>
<dbReference type="EMBL" id="JABFOF010000002">
    <property type="protein sequence ID" value="KAG2405660.1"/>
    <property type="molecule type" value="Genomic_DNA"/>
</dbReference>
<evidence type="ECO:0000313" key="2">
    <source>
        <dbReference type="EMBL" id="KAG2405660.1"/>
    </source>
</evidence>
<protein>
    <submittedName>
        <fullName evidence="2">Uncharacterized protein</fullName>
    </submittedName>
</protein>
<dbReference type="Proteomes" id="UP000743370">
    <property type="component" value="Unassembled WGS sequence"/>
</dbReference>
<reference evidence="2 3" key="1">
    <citation type="submission" date="2020-05" db="EMBL/GenBank/DDBJ databases">
        <title>Vigna angularis (adzuki bean) Var. LongXiaoDou No. 4 denovo assembly.</title>
        <authorList>
            <person name="Xiang H."/>
        </authorList>
    </citation>
    <scope>NUCLEOTIDE SEQUENCE [LARGE SCALE GENOMIC DNA]</scope>
    <source>
        <tissue evidence="2">Leaf</tissue>
    </source>
</reference>
<evidence type="ECO:0000313" key="3">
    <source>
        <dbReference type="Proteomes" id="UP000743370"/>
    </source>
</evidence>
<organism evidence="2 3">
    <name type="scientific">Phaseolus angularis</name>
    <name type="common">Azuki bean</name>
    <name type="synonym">Vigna angularis</name>
    <dbReference type="NCBI Taxonomy" id="3914"/>
    <lineage>
        <taxon>Eukaryota</taxon>
        <taxon>Viridiplantae</taxon>
        <taxon>Streptophyta</taxon>
        <taxon>Embryophyta</taxon>
        <taxon>Tracheophyta</taxon>
        <taxon>Spermatophyta</taxon>
        <taxon>Magnoliopsida</taxon>
        <taxon>eudicotyledons</taxon>
        <taxon>Gunneridae</taxon>
        <taxon>Pentapetalae</taxon>
        <taxon>rosids</taxon>
        <taxon>fabids</taxon>
        <taxon>Fabales</taxon>
        <taxon>Fabaceae</taxon>
        <taxon>Papilionoideae</taxon>
        <taxon>50 kb inversion clade</taxon>
        <taxon>NPAAA clade</taxon>
        <taxon>indigoferoid/millettioid clade</taxon>
        <taxon>Phaseoleae</taxon>
        <taxon>Vigna</taxon>
    </lineage>
</organism>
<feature type="region of interest" description="Disordered" evidence="1">
    <location>
        <begin position="1"/>
        <end position="21"/>
    </location>
</feature>
<gene>
    <name evidence="2" type="ORF">HKW66_Vig0049150</name>
</gene>